<evidence type="ECO:0000256" key="2">
    <source>
        <dbReference type="ARBA" id="ARBA00023002"/>
    </source>
</evidence>
<dbReference type="PRINTS" id="PR00080">
    <property type="entry name" value="SDRFAMILY"/>
</dbReference>
<dbReference type="InterPro" id="IPR036291">
    <property type="entry name" value="NAD(P)-bd_dom_sf"/>
</dbReference>
<comment type="similarity">
    <text evidence="1">Belongs to the short-chain dehydrogenases/reductases (SDR) family.</text>
</comment>
<dbReference type="InterPro" id="IPR002347">
    <property type="entry name" value="SDR_fam"/>
</dbReference>
<dbReference type="Pfam" id="PF13561">
    <property type="entry name" value="adh_short_C2"/>
    <property type="match status" value="1"/>
</dbReference>
<dbReference type="FunFam" id="3.40.50.720:FF:000084">
    <property type="entry name" value="Short-chain dehydrogenase reductase"/>
    <property type="match status" value="1"/>
</dbReference>
<protein>
    <submittedName>
        <fullName evidence="4">SDR family oxidoreductase</fullName>
    </submittedName>
</protein>
<dbReference type="PANTHER" id="PTHR43639">
    <property type="entry name" value="OXIDOREDUCTASE, SHORT-CHAIN DEHYDROGENASE/REDUCTASE FAMILY (AFU_ORTHOLOGUE AFUA_5G02870)"/>
    <property type="match status" value="1"/>
</dbReference>
<keyword evidence="2" id="KW-0560">Oxidoreductase</keyword>
<reference evidence="4 5" key="1">
    <citation type="submission" date="2019-09" db="EMBL/GenBank/DDBJ databases">
        <title>FDA dAtabase for Regulatory Grade micrObial Sequences (FDA-ARGOS): Supporting development and validation of Infectious Disease Dx tests.</title>
        <authorList>
            <person name="Sciortino C."/>
            <person name="Tallon L."/>
            <person name="Sadzewicz L."/>
            <person name="Vavikolanu K."/>
            <person name="Mehta A."/>
            <person name="Aluvathingal J."/>
            <person name="Nadendla S."/>
            <person name="Nandy P."/>
            <person name="Geyer C."/>
            <person name="Yan Y."/>
            <person name="Sichtig H."/>
        </authorList>
    </citation>
    <scope>NUCLEOTIDE SEQUENCE [LARGE SCALE GENOMIC DNA]</scope>
    <source>
        <strain evidence="4 5">FDAARGOS_664</strain>
    </source>
</reference>
<dbReference type="AlphaFoldDB" id="A0A5P2H1P0"/>
<proteinExistence type="inferred from homology"/>
<dbReference type="Gene3D" id="3.40.50.720">
    <property type="entry name" value="NAD(P)-binding Rossmann-like Domain"/>
    <property type="match status" value="1"/>
</dbReference>
<evidence type="ECO:0000313" key="5">
    <source>
        <dbReference type="Proteomes" id="UP000322822"/>
    </source>
</evidence>
<dbReference type="InterPro" id="IPR020904">
    <property type="entry name" value="Sc_DH/Rdtase_CS"/>
</dbReference>
<dbReference type="PANTHER" id="PTHR43639:SF1">
    <property type="entry name" value="SHORT-CHAIN DEHYDROGENASE_REDUCTASE FAMILY PROTEIN"/>
    <property type="match status" value="1"/>
</dbReference>
<gene>
    <name evidence="4" type="ORF">FOB72_07465</name>
</gene>
<name>A0A5P2H1P0_9BURK</name>
<accession>A0A5P2H1P0</accession>
<evidence type="ECO:0000256" key="1">
    <source>
        <dbReference type="ARBA" id="ARBA00006484"/>
    </source>
</evidence>
<evidence type="ECO:0000259" key="3">
    <source>
        <dbReference type="SMART" id="SM00822"/>
    </source>
</evidence>
<dbReference type="OrthoDB" id="9803333at2"/>
<dbReference type="InterPro" id="IPR057326">
    <property type="entry name" value="KR_dom"/>
</dbReference>
<dbReference type="EMBL" id="CP044065">
    <property type="protein sequence ID" value="QET01897.1"/>
    <property type="molecule type" value="Genomic_DNA"/>
</dbReference>
<dbReference type="PROSITE" id="PS00061">
    <property type="entry name" value="ADH_SHORT"/>
    <property type="match status" value="1"/>
</dbReference>
<dbReference type="SMART" id="SM00822">
    <property type="entry name" value="PKS_KR"/>
    <property type="match status" value="1"/>
</dbReference>
<dbReference type="RefSeq" id="WP_150371946.1">
    <property type="nucleotide sequence ID" value="NZ_CP044065.1"/>
</dbReference>
<dbReference type="PRINTS" id="PR00081">
    <property type="entry name" value="GDHRDH"/>
</dbReference>
<feature type="domain" description="Ketoreductase" evidence="3">
    <location>
        <begin position="8"/>
        <end position="193"/>
    </location>
</feature>
<evidence type="ECO:0000313" key="4">
    <source>
        <dbReference type="EMBL" id="QET01897.1"/>
    </source>
</evidence>
<dbReference type="SUPFAM" id="SSF51735">
    <property type="entry name" value="NAD(P)-binding Rossmann-fold domains"/>
    <property type="match status" value="1"/>
</dbReference>
<dbReference type="Proteomes" id="UP000322822">
    <property type="component" value="Chromosome 1"/>
</dbReference>
<organism evidence="4 5">
    <name type="scientific">Cupriavidus pauculus</name>
    <dbReference type="NCBI Taxonomy" id="82633"/>
    <lineage>
        <taxon>Bacteria</taxon>
        <taxon>Pseudomonadati</taxon>
        <taxon>Pseudomonadota</taxon>
        <taxon>Betaproteobacteria</taxon>
        <taxon>Burkholderiales</taxon>
        <taxon>Burkholderiaceae</taxon>
        <taxon>Cupriavidus</taxon>
    </lineage>
</organism>
<dbReference type="GO" id="GO:0016491">
    <property type="term" value="F:oxidoreductase activity"/>
    <property type="evidence" value="ECO:0007669"/>
    <property type="project" value="UniProtKB-KW"/>
</dbReference>
<sequence length="256" mass="26267">MSQLLVGKTALVTGGSRGIGRAIAERLAKEGATVALTYNANKAGAEEVVAAIGRDGGRAFALQADLVDAAAIPAMFAALDGELVERTGSTVLDVLVNNAGNSGWGGLADATPDSWDTMFAVHARAPFFVVQSALRRLANGGHIVNISSGLATRPLPVVPIYGMAKAAINNLTHSLAMELGPRGITVNAVAPGWVRTDMNAAVRENAGMVKAIEGDTALGRFGETSDIAAVVAFLASDEGRWVTAQVIEASGGYRLG</sequence>